<gene>
    <name evidence="4" type="ORF">J5N97_005938</name>
</gene>
<reference evidence="4" key="2">
    <citation type="journal article" date="2022" name="Hortic Res">
        <title>The genome of Dioscorea zingiberensis sheds light on the biosynthesis, origin and evolution of the medicinally important diosgenin saponins.</title>
        <authorList>
            <person name="Li Y."/>
            <person name="Tan C."/>
            <person name="Li Z."/>
            <person name="Guo J."/>
            <person name="Li S."/>
            <person name="Chen X."/>
            <person name="Wang C."/>
            <person name="Dai X."/>
            <person name="Yang H."/>
            <person name="Song W."/>
            <person name="Hou L."/>
            <person name="Xu J."/>
            <person name="Tong Z."/>
            <person name="Xu A."/>
            <person name="Yuan X."/>
            <person name="Wang W."/>
            <person name="Yang Q."/>
            <person name="Chen L."/>
            <person name="Sun Z."/>
            <person name="Wang K."/>
            <person name="Pan B."/>
            <person name="Chen J."/>
            <person name="Bao Y."/>
            <person name="Liu F."/>
            <person name="Qi X."/>
            <person name="Gang D.R."/>
            <person name="Wen J."/>
            <person name="Li J."/>
        </authorList>
    </citation>
    <scope>NUCLEOTIDE SEQUENCE</scope>
    <source>
        <strain evidence="4">Dzin_1.0</strain>
    </source>
</reference>
<dbReference type="EMBL" id="JAGGNH010000001">
    <property type="protein sequence ID" value="KAJ0987582.1"/>
    <property type="molecule type" value="Genomic_DNA"/>
</dbReference>
<dbReference type="PROSITE" id="PS50119">
    <property type="entry name" value="ZF_BBOX"/>
    <property type="match status" value="1"/>
</dbReference>
<accession>A0A9D5DBI9</accession>
<feature type="domain" description="B box-type" evidence="3">
    <location>
        <begin position="16"/>
        <end position="64"/>
    </location>
</feature>
<keyword evidence="1" id="KW-0862">Zinc</keyword>
<protein>
    <recommendedName>
        <fullName evidence="3">B box-type domain-containing protein</fullName>
    </recommendedName>
</protein>
<organism evidence="4 5">
    <name type="scientific">Dioscorea zingiberensis</name>
    <dbReference type="NCBI Taxonomy" id="325984"/>
    <lineage>
        <taxon>Eukaryota</taxon>
        <taxon>Viridiplantae</taxon>
        <taxon>Streptophyta</taxon>
        <taxon>Embryophyta</taxon>
        <taxon>Tracheophyta</taxon>
        <taxon>Spermatophyta</taxon>
        <taxon>Magnoliopsida</taxon>
        <taxon>Liliopsida</taxon>
        <taxon>Dioscoreales</taxon>
        <taxon>Dioscoreaceae</taxon>
        <taxon>Dioscorea</taxon>
    </lineage>
</organism>
<dbReference type="GO" id="GO:0008270">
    <property type="term" value="F:zinc ion binding"/>
    <property type="evidence" value="ECO:0007669"/>
    <property type="project" value="UniProtKB-KW"/>
</dbReference>
<reference evidence="4" key="1">
    <citation type="submission" date="2021-03" db="EMBL/GenBank/DDBJ databases">
        <authorList>
            <person name="Li Z."/>
            <person name="Yang C."/>
        </authorList>
    </citation>
    <scope>NUCLEOTIDE SEQUENCE</scope>
    <source>
        <strain evidence="4">Dzin_1.0</strain>
        <tissue evidence="4">Leaf</tissue>
    </source>
</reference>
<evidence type="ECO:0000256" key="1">
    <source>
        <dbReference type="PROSITE-ProRule" id="PRU00024"/>
    </source>
</evidence>
<dbReference type="CDD" id="cd19756">
    <property type="entry name" value="Bbox2"/>
    <property type="match status" value="1"/>
</dbReference>
<evidence type="ECO:0000259" key="3">
    <source>
        <dbReference type="PROSITE" id="PS50119"/>
    </source>
</evidence>
<evidence type="ECO:0000313" key="4">
    <source>
        <dbReference type="EMBL" id="KAJ0987582.1"/>
    </source>
</evidence>
<dbReference type="PANTHER" id="PTHR31065:SF90">
    <property type="entry name" value="(WILD MALAYSIAN BANANA) HYPOTHETICAL PROTEIN"/>
    <property type="match status" value="1"/>
</dbReference>
<comment type="caution">
    <text evidence="4">The sequence shown here is derived from an EMBL/GenBank/DDBJ whole genome shotgun (WGS) entry which is preliminary data.</text>
</comment>
<keyword evidence="1" id="KW-0863">Zinc-finger</keyword>
<sequence length="208" mass="22933">MERKSSRWLGSLLRKKFFEICDEHRDLRKSETNVYCIDCDQSLCSHCVAAPPPDNHRTHKMIQIRRYVYQDVVQVNDLHKLVDCSKVQTYTSNGAKVVLLNPRKQSKPSKLPAAAASCDMCGRVISNPFQYCSLACKVSERAADEAGSSGVDDTATGPIISSSSDPEAGEDSSSCLLSPQDQPSDSSELIPMIKRSRRKGTPARSPVL</sequence>
<evidence type="ECO:0000256" key="2">
    <source>
        <dbReference type="SAM" id="MobiDB-lite"/>
    </source>
</evidence>
<dbReference type="AlphaFoldDB" id="A0A9D5DBI9"/>
<dbReference type="Gene3D" id="3.30.160.60">
    <property type="entry name" value="Classic Zinc Finger"/>
    <property type="match status" value="1"/>
</dbReference>
<evidence type="ECO:0000313" key="5">
    <source>
        <dbReference type="Proteomes" id="UP001085076"/>
    </source>
</evidence>
<feature type="compositionally biased region" description="Polar residues" evidence="2">
    <location>
        <begin position="159"/>
        <end position="187"/>
    </location>
</feature>
<dbReference type="Proteomes" id="UP001085076">
    <property type="component" value="Miscellaneous, Linkage group lg01"/>
</dbReference>
<dbReference type="Pfam" id="PF04640">
    <property type="entry name" value="PLATZ"/>
    <property type="match status" value="1"/>
</dbReference>
<name>A0A9D5DBI9_9LILI</name>
<keyword evidence="1" id="KW-0479">Metal-binding</keyword>
<proteinExistence type="predicted"/>
<dbReference type="OrthoDB" id="724537at2759"/>
<feature type="region of interest" description="Disordered" evidence="2">
    <location>
        <begin position="147"/>
        <end position="208"/>
    </location>
</feature>
<dbReference type="PANTHER" id="PTHR31065">
    <property type="entry name" value="PLATZ TRANSCRIPTION FACTOR FAMILY PROTEIN"/>
    <property type="match status" value="1"/>
</dbReference>
<dbReference type="SUPFAM" id="SSF57845">
    <property type="entry name" value="B-box zinc-binding domain"/>
    <property type="match status" value="1"/>
</dbReference>
<dbReference type="InterPro" id="IPR006734">
    <property type="entry name" value="PLATZ"/>
</dbReference>
<keyword evidence="5" id="KW-1185">Reference proteome</keyword>
<dbReference type="InterPro" id="IPR000315">
    <property type="entry name" value="Znf_B-box"/>
</dbReference>